<organism evidence="1">
    <name type="scientific">Picea sitchensis</name>
    <name type="common">Sitka spruce</name>
    <name type="synonym">Pinus sitchensis</name>
    <dbReference type="NCBI Taxonomy" id="3332"/>
    <lineage>
        <taxon>Eukaryota</taxon>
        <taxon>Viridiplantae</taxon>
        <taxon>Streptophyta</taxon>
        <taxon>Embryophyta</taxon>
        <taxon>Tracheophyta</taxon>
        <taxon>Spermatophyta</taxon>
        <taxon>Pinopsida</taxon>
        <taxon>Pinidae</taxon>
        <taxon>Conifers I</taxon>
        <taxon>Pinales</taxon>
        <taxon>Pinaceae</taxon>
        <taxon>Picea</taxon>
    </lineage>
</organism>
<name>D5AC61_PICSI</name>
<evidence type="ECO:0000313" key="1">
    <source>
        <dbReference type="EMBL" id="ADE77130.1"/>
    </source>
</evidence>
<dbReference type="EMBL" id="BT123833">
    <property type="protein sequence ID" value="ADE77130.1"/>
    <property type="molecule type" value="mRNA"/>
</dbReference>
<dbReference type="AlphaFoldDB" id="D5AC61"/>
<protein>
    <submittedName>
        <fullName evidence="1">Uncharacterized protein</fullName>
    </submittedName>
</protein>
<dbReference type="OMA" id="KDMATSM"/>
<reference evidence="1" key="1">
    <citation type="submission" date="2010-04" db="EMBL/GenBank/DDBJ databases">
        <authorList>
            <person name="Reid K.E."/>
            <person name="Liao N."/>
            <person name="Chan S."/>
            <person name="Docking R."/>
            <person name="Taylor G."/>
            <person name="Moore R."/>
            <person name="Mayo M."/>
            <person name="Munro S."/>
            <person name="King J."/>
            <person name="Yanchuk A."/>
            <person name="Holt R."/>
            <person name="Jones S."/>
            <person name="Marra M."/>
            <person name="Ritland C.E."/>
            <person name="Ritland K."/>
            <person name="Bohlmann J."/>
        </authorList>
    </citation>
    <scope>NUCLEOTIDE SEQUENCE</scope>
    <source>
        <tissue evidence="1">Bud</tissue>
    </source>
</reference>
<proteinExistence type="evidence at transcript level"/>
<sequence>MCGTCERILQEPYCYCSLACKVDHIVKQGKDLSRYLHKCETLPLSDFVFTQLESLKSDNGDLDDGQMTPNSIFDNPLSSGSSASGTVGCKTLACTATTDFVKKKRSGQISQYFPPTPEVVASLSRRKGTPQRSPLY</sequence>
<accession>D5AC61</accession>